<dbReference type="SUPFAM" id="SSF53474">
    <property type="entry name" value="alpha/beta-Hydrolases"/>
    <property type="match status" value="1"/>
</dbReference>
<comment type="similarity">
    <text evidence="2">Belongs to the AB hydrolase superfamily. FUS2 hydrolase family.</text>
</comment>
<evidence type="ECO:0000313" key="5">
    <source>
        <dbReference type="EMBL" id="MBF9134038.1"/>
    </source>
</evidence>
<evidence type="ECO:0000256" key="1">
    <source>
        <dbReference type="ARBA" id="ARBA00022801"/>
    </source>
</evidence>
<dbReference type="Gene3D" id="3.40.50.1820">
    <property type="entry name" value="alpha/beta hydrolase"/>
    <property type="match status" value="1"/>
</dbReference>
<dbReference type="Proteomes" id="UP000638560">
    <property type="component" value="Unassembled WGS sequence"/>
</dbReference>
<dbReference type="Pfam" id="PF00561">
    <property type="entry name" value="Abhydrolase_1"/>
    <property type="match status" value="1"/>
</dbReference>
<comment type="caution">
    <text evidence="5">The sequence shown here is derived from an EMBL/GenBank/DDBJ whole genome shotgun (WGS) entry which is preliminary data.</text>
</comment>
<sequence length="181" mass="18499">MSIAPWFADRVRTRAVLWRSGLSLGVLLLVAGVLGVGYAGRDLRSASVHVADVPVEVVRPVGGGVGRPAVVVAHGYAGSGRLMRPFADTLARRGYVVALPDLAGHAANVRPPTGPDEIDRELAAVVRYVRNLPEVDPARVALLGHSMGAGAVVRVGAADPLIAATVAISLGDGAAAALRPG</sequence>
<keyword evidence="3" id="KW-0812">Transmembrane</keyword>
<dbReference type="InterPro" id="IPR000073">
    <property type="entry name" value="AB_hydrolase_1"/>
</dbReference>
<keyword evidence="6" id="KW-1185">Reference proteome</keyword>
<keyword evidence="1 5" id="KW-0378">Hydrolase</keyword>
<reference evidence="5 6" key="1">
    <citation type="submission" date="2020-11" db="EMBL/GenBank/DDBJ databases">
        <title>A novel isolate from a Black sea contaminated sediment with potential to produce alkanes: Plantactinospora alkalitolerans sp. nov.</title>
        <authorList>
            <person name="Carro L."/>
            <person name="Veyisoglu A."/>
            <person name="Guven K."/>
            <person name="Schumann P."/>
            <person name="Klenk H.-P."/>
            <person name="Sahin N."/>
        </authorList>
    </citation>
    <scope>NUCLEOTIDE SEQUENCE [LARGE SCALE GENOMIC DNA]</scope>
    <source>
        <strain evidence="5 6">S1510</strain>
    </source>
</reference>
<organism evidence="5 6">
    <name type="scientific">Plantactinospora alkalitolerans</name>
    <dbReference type="NCBI Taxonomy" id="2789879"/>
    <lineage>
        <taxon>Bacteria</taxon>
        <taxon>Bacillati</taxon>
        <taxon>Actinomycetota</taxon>
        <taxon>Actinomycetes</taxon>
        <taxon>Micromonosporales</taxon>
        <taxon>Micromonosporaceae</taxon>
        <taxon>Plantactinospora</taxon>
    </lineage>
</organism>
<evidence type="ECO:0000313" key="6">
    <source>
        <dbReference type="Proteomes" id="UP000638560"/>
    </source>
</evidence>
<dbReference type="InterPro" id="IPR029058">
    <property type="entry name" value="AB_hydrolase_fold"/>
</dbReference>
<dbReference type="RefSeq" id="WP_196205531.1">
    <property type="nucleotide sequence ID" value="NZ_JADPUN010000312.1"/>
</dbReference>
<evidence type="ECO:0000259" key="4">
    <source>
        <dbReference type="Pfam" id="PF00561"/>
    </source>
</evidence>
<name>A0ABS0H6I8_9ACTN</name>
<evidence type="ECO:0000256" key="3">
    <source>
        <dbReference type="SAM" id="Phobius"/>
    </source>
</evidence>
<dbReference type="EMBL" id="JADPUN010000312">
    <property type="protein sequence ID" value="MBF9134038.1"/>
    <property type="molecule type" value="Genomic_DNA"/>
</dbReference>
<keyword evidence="3" id="KW-0472">Membrane</keyword>
<feature type="transmembrane region" description="Helical" evidence="3">
    <location>
        <begin position="20"/>
        <end position="39"/>
    </location>
</feature>
<protein>
    <submittedName>
        <fullName evidence="5">Alpha/beta fold hydrolase</fullName>
    </submittedName>
</protein>
<dbReference type="PANTHER" id="PTHR22946">
    <property type="entry name" value="DIENELACTONE HYDROLASE DOMAIN-CONTAINING PROTEIN-RELATED"/>
    <property type="match status" value="1"/>
</dbReference>
<accession>A0ABS0H6I8</accession>
<dbReference type="GO" id="GO:0016787">
    <property type="term" value="F:hydrolase activity"/>
    <property type="evidence" value="ECO:0007669"/>
    <property type="project" value="UniProtKB-KW"/>
</dbReference>
<dbReference type="PANTHER" id="PTHR22946:SF9">
    <property type="entry name" value="POLYKETIDE TRANSFERASE AF380"/>
    <property type="match status" value="1"/>
</dbReference>
<gene>
    <name evidence="5" type="ORF">I0C86_34635</name>
</gene>
<feature type="domain" description="AB hydrolase-1" evidence="4">
    <location>
        <begin position="68"/>
        <end position="155"/>
    </location>
</feature>
<evidence type="ECO:0000256" key="2">
    <source>
        <dbReference type="ARBA" id="ARBA00038115"/>
    </source>
</evidence>
<proteinExistence type="inferred from homology"/>
<keyword evidence="3" id="KW-1133">Transmembrane helix</keyword>
<dbReference type="InterPro" id="IPR050261">
    <property type="entry name" value="FrsA_esterase"/>
</dbReference>
<feature type="non-terminal residue" evidence="5">
    <location>
        <position position="181"/>
    </location>
</feature>